<dbReference type="SUPFAM" id="SSF90257">
    <property type="entry name" value="Myosin rod fragments"/>
    <property type="match status" value="2"/>
</dbReference>
<dbReference type="SMART" id="SM00242">
    <property type="entry name" value="MYSc"/>
    <property type="match status" value="1"/>
</dbReference>
<evidence type="ECO:0000256" key="10">
    <source>
        <dbReference type="SAM" id="MobiDB-lite"/>
    </source>
</evidence>
<feature type="domain" description="Myosin motor" evidence="11">
    <location>
        <begin position="77"/>
        <end position="801"/>
    </location>
</feature>
<evidence type="ECO:0000259" key="12">
    <source>
        <dbReference type="PROSITE" id="PS51844"/>
    </source>
</evidence>
<evidence type="ECO:0000256" key="7">
    <source>
        <dbReference type="ARBA" id="ARBA00023203"/>
    </source>
</evidence>
<dbReference type="PROSITE" id="PS51456">
    <property type="entry name" value="MYOSIN_MOTOR"/>
    <property type="match status" value="1"/>
</dbReference>
<dbReference type="PROSITE" id="PS50096">
    <property type="entry name" value="IQ"/>
    <property type="match status" value="1"/>
</dbReference>
<dbReference type="Gene3D" id="2.30.30.360">
    <property type="entry name" value="Myosin S1 fragment, N-terminal"/>
    <property type="match status" value="1"/>
</dbReference>
<dbReference type="PANTHER" id="PTHR13140:SF857">
    <property type="entry name" value="MYOSIN-11"/>
    <property type="match status" value="1"/>
</dbReference>
<keyword evidence="14" id="KW-1185">Reference proteome</keyword>
<dbReference type="PRINTS" id="PR00193">
    <property type="entry name" value="MYOSINHEAVY"/>
</dbReference>
<evidence type="ECO:0000256" key="6">
    <source>
        <dbReference type="ARBA" id="ARBA00023175"/>
    </source>
</evidence>
<dbReference type="Pfam" id="PF00063">
    <property type="entry name" value="Myosin_head"/>
    <property type="match status" value="1"/>
</dbReference>
<dbReference type="GO" id="GO:0005524">
    <property type="term" value="F:ATP binding"/>
    <property type="evidence" value="ECO:0007669"/>
    <property type="project" value="UniProtKB-UniRule"/>
</dbReference>
<evidence type="ECO:0000259" key="11">
    <source>
        <dbReference type="PROSITE" id="PS51456"/>
    </source>
</evidence>
<feature type="coiled-coil region" evidence="9">
    <location>
        <begin position="1427"/>
        <end position="1586"/>
    </location>
</feature>
<evidence type="ECO:0000256" key="5">
    <source>
        <dbReference type="ARBA" id="ARBA00023123"/>
    </source>
</evidence>
<dbReference type="Gene3D" id="1.10.10.820">
    <property type="match status" value="1"/>
</dbReference>
<dbReference type="InterPro" id="IPR027417">
    <property type="entry name" value="P-loop_NTPase"/>
</dbReference>
<evidence type="ECO:0000256" key="4">
    <source>
        <dbReference type="ARBA" id="ARBA00023054"/>
    </source>
</evidence>
<dbReference type="SUPFAM" id="SSF52540">
    <property type="entry name" value="P-loop containing nucleoside triphosphate hydrolases"/>
    <property type="match status" value="1"/>
</dbReference>
<feature type="compositionally biased region" description="Low complexity" evidence="10">
    <location>
        <begin position="204"/>
        <end position="223"/>
    </location>
</feature>
<feature type="region of interest" description="Actin-binding" evidence="8">
    <location>
        <begin position="679"/>
        <end position="701"/>
    </location>
</feature>
<evidence type="ECO:0000313" key="13">
    <source>
        <dbReference type="EMBL" id="GJJ13005.1"/>
    </source>
</evidence>
<dbReference type="GO" id="GO:0000146">
    <property type="term" value="F:microfilament motor activity"/>
    <property type="evidence" value="ECO:0007669"/>
    <property type="project" value="TreeGrafter"/>
</dbReference>
<evidence type="ECO:0000256" key="1">
    <source>
        <dbReference type="ARBA" id="ARBA00008314"/>
    </source>
</evidence>
<feature type="binding site" evidence="8">
    <location>
        <begin position="170"/>
        <end position="177"/>
    </location>
    <ligand>
        <name>ATP</name>
        <dbReference type="ChEBI" id="CHEBI:30616"/>
    </ligand>
</feature>
<evidence type="ECO:0008006" key="15">
    <source>
        <dbReference type="Google" id="ProtNLM"/>
    </source>
</evidence>
<protein>
    <recommendedName>
        <fullName evidence="15">Nonmuscle myosin heavy chain b</fullName>
    </recommendedName>
</protein>
<keyword evidence="5 8" id="KW-0518">Myosin</keyword>
<keyword evidence="6 8" id="KW-0505">Motor protein</keyword>
<proteinExistence type="inferred from homology"/>
<dbReference type="InterPro" id="IPR002928">
    <property type="entry name" value="Myosin_tail"/>
</dbReference>
<keyword evidence="2 8" id="KW-0547">Nucleotide-binding</keyword>
<dbReference type="Proteomes" id="UP001050691">
    <property type="component" value="Unassembled WGS sequence"/>
</dbReference>
<dbReference type="GO" id="GO:0007015">
    <property type="term" value="P:actin filament organization"/>
    <property type="evidence" value="ECO:0007669"/>
    <property type="project" value="TreeGrafter"/>
</dbReference>
<dbReference type="Gene3D" id="1.20.5.4820">
    <property type="match status" value="1"/>
</dbReference>
<dbReference type="Gene3D" id="1.20.58.530">
    <property type="match status" value="1"/>
</dbReference>
<dbReference type="FunFam" id="1.10.10.820:FF:000001">
    <property type="entry name" value="Myosin heavy chain"/>
    <property type="match status" value="1"/>
</dbReference>
<feature type="region of interest" description="Disordered" evidence="10">
    <location>
        <begin position="200"/>
        <end position="229"/>
    </location>
</feature>
<dbReference type="Gene3D" id="1.20.120.720">
    <property type="entry name" value="Myosin VI head, motor domain, U50 subdomain"/>
    <property type="match status" value="1"/>
</dbReference>
<organism evidence="13 14">
    <name type="scientific">Clathrus columnatus</name>
    <dbReference type="NCBI Taxonomy" id="1419009"/>
    <lineage>
        <taxon>Eukaryota</taxon>
        <taxon>Fungi</taxon>
        <taxon>Dikarya</taxon>
        <taxon>Basidiomycota</taxon>
        <taxon>Agaricomycotina</taxon>
        <taxon>Agaricomycetes</taxon>
        <taxon>Phallomycetidae</taxon>
        <taxon>Phallales</taxon>
        <taxon>Clathraceae</taxon>
        <taxon>Clathrus</taxon>
    </lineage>
</organism>
<feature type="coiled-coil region" evidence="9">
    <location>
        <begin position="1121"/>
        <end position="1376"/>
    </location>
</feature>
<feature type="domain" description="Myosin N-terminal SH3-like" evidence="12">
    <location>
        <begin position="23"/>
        <end position="73"/>
    </location>
</feature>
<dbReference type="FunFam" id="1.20.5.4820:FF:000002">
    <property type="entry name" value="Myosin heavy chain 10"/>
    <property type="match status" value="1"/>
</dbReference>
<dbReference type="CDD" id="cd01377">
    <property type="entry name" value="MYSc_class_II"/>
    <property type="match status" value="1"/>
</dbReference>
<keyword evidence="4 9" id="KW-0175">Coiled coil</keyword>
<feature type="region of interest" description="Disordered" evidence="10">
    <location>
        <begin position="2204"/>
        <end position="2233"/>
    </location>
</feature>
<dbReference type="SUPFAM" id="SSF50084">
    <property type="entry name" value="Myosin S1 fragment, N-terminal domain"/>
    <property type="match status" value="1"/>
</dbReference>
<comment type="caution">
    <text evidence="13">The sequence shown here is derived from an EMBL/GenBank/DDBJ whole genome shotgun (WGS) entry which is preliminary data.</text>
</comment>
<accession>A0AAV5AFF4</accession>
<dbReference type="InterPro" id="IPR004009">
    <property type="entry name" value="SH3_Myosin"/>
</dbReference>
<dbReference type="GO" id="GO:0051015">
    <property type="term" value="F:actin filament binding"/>
    <property type="evidence" value="ECO:0007669"/>
    <property type="project" value="InterPro"/>
</dbReference>
<dbReference type="InterPro" id="IPR001609">
    <property type="entry name" value="Myosin_head_motor_dom-like"/>
</dbReference>
<comment type="similarity">
    <text evidence="1 8">Belongs to the TRAFAC class myosin-kinesin ATPase superfamily. Myosin family.</text>
</comment>
<dbReference type="InterPro" id="IPR008989">
    <property type="entry name" value="Myosin_S1_N"/>
</dbReference>
<gene>
    <name evidence="13" type="ORF">Clacol_007254</name>
</gene>
<dbReference type="PANTHER" id="PTHR13140">
    <property type="entry name" value="MYOSIN"/>
    <property type="match status" value="1"/>
</dbReference>
<evidence type="ECO:0000256" key="8">
    <source>
        <dbReference type="PROSITE-ProRule" id="PRU00782"/>
    </source>
</evidence>
<evidence type="ECO:0000256" key="9">
    <source>
        <dbReference type="SAM" id="Coils"/>
    </source>
</evidence>
<dbReference type="Pfam" id="PF02736">
    <property type="entry name" value="Myosin_N"/>
    <property type="match status" value="1"/>
</dbReference>
<dbReference type="Gene3D" id="3.40.850.10">
    <property type="entry name" value="Kinesin motor domain"/>
    <property type="match status" value="1"/>
</dbReference>
<keyword evidence="7 8" id="KW-0009">Actin-binding</keyword>
<evidence type="ECO:0000256" key="3">
    <source>
        <dbReference type="ARBA" id="ARBA00022840"/>
    </source>
</evidence>
<feature type="coiled-coil region" evidence="9">
    <location>
        <begin position="1770"/>
        <end position="2008"/>
    </location>
</feature>
<dbReference type="GO" id="GO:0005737">
    <property type="term" value="C:cytoplasm"/>
    <property type="evidence" value="ECO:0007669"/>
    <property type="project" value="TreeGrafter"/>
</dbReference>
<dbReference type="PROSITE" id="PS51844">
    <property type="entry name" value="SH3_LIKE"/>
    <property type="match status" value="1"/>
</dbReference>
<reference evidence="13" key="1">
    <citation type="submission" date="2021-10" db="EMBL/GenBank/DDBJ databases">
        <title>De novo Genome Assembly of Clathrus columnatus (Basidiomycota, Fungi) Using Illumina and Nanopore Sequence Data.</title>
        <authorList>
            <person name="Ogiso-Tanaka E."/>
            <person name="Itagaki H."/>
            <person name="Hosoya T."/>
            <person name="Hosaka K."/>
        </authorList>
    </citation>
    <scope>NUCLEOTIDE SEQUENCE</scope>
    <source>
        <strain evidence="13">MO-923</strain>
    </source>
</reference>
<feature type="coiled-coil region" evidence="9">
    <location>
        <begin position="1706"/>
        <end position="1743"/>
    </location>
</feature>
<dbReference type="GO" id="GO:0016020">
    <property type="term" value="C:membrane"/>
    <property type="evidence" value="ECO:0007669"/>
    <property type="project" value="TreeGrafter"/>
</dbReference>
<dbReference type="EMBL" id="BPWL01000008">
    <property type="protein sequence ID" value="GJJ13005.1"/>
    <property type="molecule type" value="Genomic_DNA"/>
</dbReference>
<feature type="coiled-coil region" evidence="9">
    <location>
        <begin position="865"/>
        <end position="1046"/>
    </location>
</feature>
<sequence length="2345" mass="269468">MPPPRLSESAEAARAAALQAEFNEKKWVWVPDEKEGYLGGWVVEEEGDIGEIVMATGGEIRRVPLYALSKMNPPKFDRVDDIADLTFLNEASVVHNLRLRYSSGVIYTYSGLFLVAINPYTVLPLYTDAIIQQYRGKRRDENPPHIFAVAERAWTNMVEERENQSILITGESGAGKTENTKKVIQYLAAIATDSYHAQSQAHTRSSSGISSSVTGSPGTPRSGFKSKPQSALSNKLGVLERQILQANPILEAFGNAQTQRNNNSSRFGKFIRIGFSSDGSIAGANIDWYLLEKSRVVARSEAERSFHVFYQLLEGGGSLKDGSVEDYEYLKQSRATVDGVDDKSEWRLLKSALDVVGFTQNEQLELFKVIAAILHIGNIEIAGSDQAQIKDHSHAEKACHLLGISIQEFTKAVLRPRVLAGREWVTQARTKQQAMDELSSLCKTLYEKSFGALVDRINRALERPTSKSTFIGVLDIAGFEIFTINGFEQLMINYTNERLQQFFNHHMFVLEQEEYQRERIEWDFVNFGLDLQPTIDLIESSGNVIGVLSCLDEECIMPKANDLTFTHKLHSLWHGDIPDGETPHLGRSKYTRARFDQGEGFIIQHYAGKVEYRTDGWLEKNKDPLNDNLGKVLASSTERYITSLFEDYNEAIPSSTFGKKRILKKGAFRTVGQRHKEQLASLMAQLQATQPHFVRCIVPNQLKKPGKVDIPLILDQLRCNGVLEGIRIARLGYPNRLPFIEFRQRYEVLTPGIIPKGYMDGRKACLRMVDALELDKAVFKIGTSKIFFKAGVLAELEERRDALLYDIFSRLQAMARMWSARRQMKKILNRAVAVRTIQRNARIYGELKNWPWWQLYTKVRPLLTATRNDEELRKKEAELELVRERAERDQREKEALEALKMRLEQEKRKVEFELEAERNLAIDKDALLERSKKRESELEEEIVALQADIETLESQLDRAMSSKEAVDKNYTALKQAFDEASEHLSRLEKDAETWKIQEADFLERVKLAEESITTLTGAKEELEKGKEELQLLITEREEDIARVKERMETTVSELRGKLSAEIEARDIGHSKAEGLEKEVRQAKEQIVELTRTATDYANIIQKREAEINRLGNELIASREDGDVLKKQTAEMQAQLDNLTSELKAQTWDRERDTQIRVKLQSEIDELRSLIDAKTSEASKRAEVDRIKEQELTNLRKEADALQEQLSEVRRISSEEQSKLKVELDSLQTHLRSLERNRDELSKSEKKLEEQRNAAEISLLGAEKAKRAAESELQAIRTRQIESDNQLAEVIKAKETLERQFAAAQSKHQDFEDAILQTEREKASWVRQLETTKKQLETETAKRTQLERTINTHNSEIVKFKDRIGKLEKDLKKALDEIHDRDWEISQLRSKQDKTIVEHVHVLEEAKKVTDRQLADAQLELQSQVAYIRSLEKTKSRLASEAEDLAREVERERAELRAKVKAIRQQEEKAQKSLNEFEKERKAKDTAEIQVRKLQLDLKNSQTQHSDIAQQFEVVKKAKAHLEAELATLAAETDSQSALPKLRRQYESRISQLEVQVEEAELARTTAERIKERIDNQHAEIRRLINSGGHKDEAFRTRLLKELQLFDEELARDLTSRHSTPRKSNMQTLANVTPSKRSSAEINGILRSRRESLPLETHRSPDRQVSALKQQVQVLELRMMASERVRQHLESSLRDLAADFENNDGSKQALQAHKARLAKEKTRLTELLEEEADARRAAEAAQMDGVKAMWEKFQNTITVERESYTKLEDSRKALLAQQRAAMTELEDQRRQVQELTKAKMQIQADLADYKDRLEVELLSKNEEISARRKLQLELQELQVSTATSSTVQSELKEAVESYKAKAESYLGRLEAAEVAKVKAARSEAFARRSLSDLEKTHTQTLGELKAAEEKLAVADQQIRDLETKLEDDNREITDMELFKRRLTEEMEDERDQYQKDLAERDFTIDQTRKKYQAELAQLSEELQFQRDNMTRLKEDNRSLRAERDELQLRFDDEVYSGGAWKKEKDRFETKISDLTAAYEASNNANGEQQAQIVSLLSQVRELRAVLDEAEADRAALQKARRQLEGRLNDIAQHHLETSKMSSDRALQAMHLEKQELRSALEEQEDRVNMANERLKKAETFANESQAELNKVRAENVELDKLNASLEKQIKELNLRMVDLETKAYVSSPRAPRDRDSRRLESRIEELTNKLTQESKEKSDSVRMNRSADKSARDTKFQLMESDRQRIRLEEEQKNYEKKIQDLRKNVDELQSSESVLQLEKRRAEREAADFKARALGLERELERLRSRLERPSTVVIQSPTSSPSRNNVYDTFKLYSQCSYPKASIS</sequence>
<dbReference type="InterPro" id="IPR036961">
    <property type="entry name" value="Kinesin_motor_dom_sf"/>
</dbReference>
<dbReference type="FunFam" id="3.40.850.10:FF:000101">
    <property type="entry name" value="Slow myosin heavy chain 2"/>
    <property type="match status" value="1"/>
</dbReference>
<name>A0AAV5AFF4_9AGAM</name>
<evidence type="ECO:0000313" key="14">
    <source>
        <dbReference type="Proteomes" id="UP001050691"/>
    </source>
</evidence>
<keyword evidence="3 8" id="KW-0067">ATP-binding</keyword>
<dbReference type="GO" id="GO:0016459">
    <property type="term" value="C:myosin complex"/>
    <property type="evidence" value="ECO:0007669"/>
    <property type="project" value="UniProtKB-KW"/>
</dbReference>
<evidence type="ECO:0000256" key="2">
    <source>
        <dbReference type="ARBA" id="ARBA00022741"/>
    </source>
</evidence>
<dbReference type="Pfam" id="PF01576">
    <property type="entry name" value="Myosin_tail_1"/>
    <property type="match status" value="1"/>
</dbReference>